<keyword evidence="1" id="KW-0472">Membrane</keyword>
<protein>
    <recommendedName>
        <fullName evidence="4">Glycosyltransferase RgtA/B/C/D-like domain-containing protein</fullName>
    </recommendedName>
</protein>
<gene>
    <name evidence="2" type="ORF">COX03_00365</name>
</gene>
<comment type="caution">
    <text evidence="2">The sequence shown here is derived from an EMBL/GenBank/DDBJ whole genome shotgun (WGS) entry which is preliminary data.</text>
</comment>
<keyword evidence="1" id="KW-0812">Transmembrane</keyword>
<feature type="transmembrane region" description="Helical" evidence="1">
    <location>
        <begin position="55"/>
        <end position="73"/>
    </location>
</feature>
<name>A0A2H0BLR4_9BACT</name>
<organism evidence="2 3">
    <name type="scientific">Candidatus Woesebacteria bacterium CG22_combo_CG10-13_8_21_14_all_39_10</name>
    <dbReference type="NCBI Taxonomy" id="1975059"/>
    <lineage>
        <taxon>Bacteria</taxon>
        <taxon>Candidatus Woeseibacteriota</taxon>
    </lineage>
</organism>
<evidence type="ECO:0008006" key="4">
    <source>
        <dbReference type="Google" id="ProtNLM"/>
    </source>
</evidence>
<dbReference type="EMBL" id="PCSW01000010">
    <property type="protein sequence ID" value="PIP57938.1"/>
    <property type="molecule type" value="Genomic_DNA"/>
</dbReference>
<evidence type="ECO:0000313" key="3">
    <source>
        <dbReference type="Proteomes" id="UP000229847"/>
    </source>
</evidence>
<proteinExistence type="predicted"/>
<feature type="non-terminal residue" evidence="2">
    <location>
        <position position="116"/>
    </location>
</feature>
<dbReference type="AlphaFoldDB" id="A0A2H0BLR4"/>
<feature type="transmembrane region" description="Helical" evidence="1">
    <location>
        <begin position="85"/>
        <end position="105"/>
    </location>
</feature>
<evidence type="ECO:0000313" key="2">
    <source>
        <dbReference type="EMBL" id="PIP57938.1"/>
    </source>
</evidence>
<sequence>MRKQRINFRISPILIVLGLGLIVRIILGFFGTLKLDQGTFIAWSANLSENGFKDFYQGWSDYLPGYLYVLWFLGKIRGIIPDVLLYKLPAILADLATGFLIYKIVGKLKNSKWGLI</sequence>
<accession>A0A2H0BLR4</accession>
<feature type="transmembrane region" description="Helical" evidence="1">
    <location>
        <begin position="12"/>
        <end position="35"/>
    </location>
</feature>
<evidence type="ECO:0000256" key="1">
    <source>
        <dbReference type="SAM" id="Phobius"/>
    </source>
</evidence>
<reference evidence="2 3" key="1">
    <citation type="submission" date="2017-09" db="EMBL/GenBank/DDBJ databases">
        <title>Depth-based differentiation of microbial function through sediment-hosted aquifers and enrichment of novel symbionts in the deep terrestrial subsurface.</title>
        <authorList>
            <person name="Probst A.J."/>
            <person name="Ladd B."/>
            <person name="Jarett J.K."/>
            <person name="Geller-Mcgrath D.E."/>
            <person name="Sieber C.M."/>
            <person name="Emerson J.B."/>
            <person name="Anantharaman K."/>
            <person name="Thomas B.C."/>
            <person name="Malmstrom R."/>
            <person name="Stieglmeier M."/>
            <person name="Klingl A."/>
            <person name="Woyke T."/>
            <person name="Ryan C.M."/>
            <person name="Banfield J.F."/>
        </authorList>
    </citation>
    <scope>NUCLEOTIDE SEQUENCE [LARGE SCALE GENOMIC DNA]</scope>
    <source>
        <strain evidence="2">CG22_combo_CG10-13_8_21_14_all_39_10</strain>
    </source>
</reference>
<dbReference type="Proteomes" id="UP000229847">
    <property type="component" value="Unassembled WGS sequence"/>
</dbReference>
<keyword evidence="1" id="KW-1133">Transmembrane helix</keyword>